<protein>
    <submittedName>
        <fullName evidence="2">Uncharacterized protein</fullName>
    </submittedName>
</protein>
<evidence type="ECO:0000313" key="2">
    <source>
        <dbReference type="EMBL" id="KAF5942967.1"/>
    </source>
</evidence>
<dbReference type="AlphaFoldDB" id="A0A7J7GR80"/>
<evidence type="ECO:0000256" key="1">
    <source>
        <dbReference type="SAM" id="MobiDB-lite"/>
    </source>
</evidence>
<keyword evidence="3" id="KW-1185">Reference proteome</keyword>
<proteinExistence type="predicted"/>
<dbReference type="EMBL" id="JACBKZ010000009">
    <property type="protein sequence ID" value="KAF5942967.1"/>
    <property type="molecule type" value="Genomic_DNA"/>
</dbReference>
<feature type="region of interest" description="Disordered" evidence="1">
    <location>
        <begin position="1"/>
        <end position="32"/>
    </location>
</feature>
<dbReference type="Proteomes" id="UP000593564">
    <property type="component" value="Unassembled WGS sequence"/>
</dbReference>
<name>A0A7J7GR80_CAMSI</name>
<sequence length="85" mass="10151">MRCRSAPAKSWIEEREEKEDEDEEREEEKEKKAKFAMEEEKKGKSLAVVMRYDNDFCKLSSDVAKETWVVGGMRDPFSRSRSWKR</sequence>
<accession>A0A7J7GR80</accession>
<gene>
    <name evidence="2" type="ORF">HYC85_020609</name>
</gene>
<feature type="compositionally biased region" description="Acidic residues" evidence="1">
    <location>
        <begin position="14"/>
        <end position="27"/>
    </location>
</feature>
<reference evidence="3" key="1">
    <citation type="journal article" date="2020" name="Nat. Commun.">
        <title>Genome assembly of wild tea tree DASZ reveals pedigree and selection history of tea varieties.</title>
        <authorList>
            <person name="Zhang W."/>
            <person name="Zhang Y."/>
            <person name="Qiu H."/>
            <person name="Guo Y."/>
            <person name="Wan H."/>
            <person name="Zhang X."/>
            <person name="Scossa F."/>
            <person name="Alseekh S."/>
            <person name="Zhang Q."/>
            <person name="Wang P."/>
            <person name="Xu L."/>
            <person name="Schmidt M.H."/>
            <person name="Jia X."/>
            <person name="Li D."/>
            <person name="Zhu A."/>
            <person name="Guo F."/>
            <person name="Chen W."/>
            <person name="Ni D."/>
            <person name="Usadel B."/>
            <person name="Fernie A.R."/>
            <person name="Wen W."/>
        </authorList>
    </citation>
    <scope>NUCLEOTIDE SEQUENCE [LARGE SCALE GENOMIC DNA]</scope>
    <source>
        <strain evidence="3">cv. G240</strain>
    </source>
</reference>
<comment type="caution">
    <text evidence="2">The sequence shown here is derived from an EMBL/GenBank/DDBJ whole genome shotgun (WGS) entry which is preliminary data.</text>
</comment>
<reference evidence="2 3" key="2">
    <citation type="submission" date="2020-07" db="EMBL/GenBank/DDBJ databases">
        <title>Genome assembly of wild tea tree DASZ reveals pedigree and selection history of tea varieties.</title>
        <authorList>
            <person name="Zhang W."/>
        </authorList>
    </citation>
    <scope>NUCLEOTIDE SEQUENCE [LARGE SCALE GENOMIC DNA]</scope>
    <source>
        <strain evidence="3">cv. G240</strain>
        <tissue evidence="2">Leaf</tissue>
    </source>
</reference>
<organism evidence="2 3">
    <name type="scientific">Camellia sinensis</name>
    <name type="common">Tea plant</name>
    <name type="synonym">Thea sinensis</name>
    <dbReference type="NCBI Taxonomy" id="4442"/>
    <lineage>
        <taxon>Eukaryota</taxon>
        <taxon>Viridiplantae</taxon>
        <taxon>Streptophyta</taxon>
        <taxon>Embryophyta</taxon>
        <taxon>Tracheophyta</taxon>
        <taxon>Spermatophyta</taxon>
        <taxon>Magnoliopsida</taxon>
        <taxon>eudicotyledons</taxon>
        <taxon>Gunneridae</taxon>
        <taxon>Pentapetalae</taxon>
        <taxon>asterids</taxon>
        <taxon>Ericales</taxon>
        <taxon>Theaceae</taxon>
        <taxon>Camellia</taxon>
    </lineage>
</organism>
<evidence type="ECO:0000313" key="3">
    <source>
        <dbReference type="Proteomes" id="UP000593564"/>
    </source>
</evidence>